<evidence type="ECO:0000256" key="3">
    <source>
        <dbReference type="ARBA" id="ARBA00004544"/>
    </source>
</evidence>
<dbReference type="GO" id="GO:0061003">
    <property type="term" value="P:positive regulation of dendritic spine morphogenesis"/>
    <property type="evidence" value="ECO:0007669"/>
    <property type="project" value="TreeGrafter"/>
</dbReference>
<dbReference type="InterPro" id="IPR002108">
    <property type="entry name" value="ADF-H"/>
</dbReference>
<evidence type="ECO:0000256" key="8">
    <source>
        <dbReference type="ARBA" id="ARBA00022902"/>
    </source>
</evidence>
<evidence type="ECO:0000256" key="5">
    <source>
        <dbReference type="ARBA" id="ARBA00022473"/>
    </source>
</evidence>
<dbReference type="AlphaFoldDB" id="A0A3B3XR86"/>
<dbReference type="STRING" id="48701.ENSPMEP00000017526"/>
<dbReference type="InterPro" id="IPR029006">
    <property type="entry name" value="ADF-H/Gelsolin-like_dom_sf"/>
</dbReference>
<comment type="subcellular location">
    <subcellularLocation>
        <location evidence="2">Cell junction</location>
    </subcellularLocation>
    <subcellularLocation>
        <location evidence="1">Cell projection</location>
        <location evidence="1">Dendrite</location>
    </subcellularLocation>
    <subcellularLocation>
        <location evidence="4">Cell projection</location>
        <location evidence="4">Growth cone</location>
    </subcellularLocation>
    <subcellularLocation>
        <location evidence="3">Cytoplasm</location>
        <location evidence="3">Cell cortex</location>
    </subcellularLocation>
</comment>
<keyword evidence="10" id="KW-0007">Acetylation</keyword>
<dbReference type="GO" id="GO:0045211">
    <property type="term" value="C:postsynaptic membrane"/>
    <property type="evidence" value="ECO:0007669"/>
    <property type="project" value="TreeGrafter"/>
</dbReference>
<dbReference type="GO" id="GO:0048812">
    <property type="term" value="P:neuron projection morphogenesis"/>
    <property type="evidence" value="ECO:0007669"/>
    <property type="project" value="TreeGrafter"/>
</dbReference>
<evidence type="ECO:0000259" key="15">
    <source>
        <dbReference type="PROSITE" id="PS51263"/>
    </source>
</evidence>
<dbReference type="GO" id="GO:0030027">
    <property type="term" value="C:lamellipodium"/>
    <property type="evidence" value="ECO:0007669"/>
    <property type="project" value="TreeGrafter"/>
</dbReference>
<reference evidence="16" key="1">
    <citation type="submission" date="2025-08" db="UniProtKB">
        <authorList>
            <consortium name="Ensembl"/>
        </authorList>
    </citation>
    <scope>IDENTIFICATION</scope>
</reference>
<accession>A0A3B3XR86</accession>
<evidence type="ECO:0000313" key="17">
    <source>
        <dbReference type="Proteomes" id="UP000261480"/>
    </source>
</evidence>
<dbReference type="GO" id="GO:0030425">
    <property type="term" value="C:dendrite"/>
    <property type="evidence" value="ECO:0007669"/>
    <property type="project" value="UniProtKB-SubCell"/>
</dbReference>
<dbReference type="GO" id="GO:0014069">
    <property type="term" value="C:postsynaptic density"/>
    <property type="evidence" value="ECO:0007669"/>
    <property type="project" value="TreeGrafter"/>
</dbReference>
<keyword evidence="8" id="KW-0524">Neurogenesis</keyword>
<evidence type="ECO:0000256" key="9">
    <source>
        <dbReference type="ARBA" id="ARBA00022949"/>
    </source>
</evidence>
<proteinExistence type="predicted"/>
<name>A0A3B3XR86_9TELE</name>
<evidence type="ECO:0000256" key="1">
    <source>
        <dbReference type="ARBA" id="ARBA00004279"/>
    </source>
</evidence>
<keyword evidence="17" id="KW-1185">Reference proteome</keyword>
<dbReference type="GO" id="GO:0070161">
    <property type="term" value="C:anchoring junction"/>
    <property type="evidence" value="ECO:0007669"/>
    <property type="project" value="UniProtKB-SubCell"/>
</dbReference>
<keyword evidence="11" id="KW-0009">Actin-binding</keyword>
<evidence type="ECO:0000313" key="16">
    <source>
        <dbReference type="Ensembl" id="ENSPMEP00000017526.1"/>
    </source>
</evidence>
<dbReference type="GO" id="GO:0005884">
    <property type="term" value="C:actin filament"/>
    <property type="evidence" value="ECO:0007669"/>
    <property type="project" value="TreeGrafter"/>
</dbReference>
<dbReference type="GO" id="GO:0030833">
    <property type="term" value="P:regulation of actin filament polymerization"/>
    <property type="evidence" value="ECO:0007669"/>
    <property type="project" value="TreeGrafter"/>
</dbReference>
<evidence type="ECO:0000256" key="14">
    <source>
        <dbReference type="ARBA" id="ARBA00076970"/>
    </source>
</evidence>
<dbReference type="PANTHER" id="PTHR10829">
    <property type="entry name" value="CORTACTIN AND DREBRIN"/>
    <property type="match status" value="1"/>
</dbReference>
<keyword evidence="6" id="KW-0963">Cytoplasm</keyword>
<evidence type="ECO:0000256" key="7">
    <source>
        <dbReference type="ARBA" id="ARBA00022782"/>
    </source>
</evidence>
<feature type="domain" description="ADF-H" evidence="15">
    <location>
        <begin position="1"/>
        <end position="95"/>
    </location>
</feature>
<dbReference type="GO" id="GO:0045773">
    <property type="term" value="P:positive regulation of axon extension"/>
    <property type="evidence" value="ECO:0007669"/>
    <property type="project" value="TreeGrafter"/>
</dbReference>
<evidence type="ECO:0000256" key="4">
    <source>
        <dbReference type="ARBA" id="ARBA00004624"/>
    </source>
</evidence>
<protein>
    <recommendedName>
        <fullName evidence="13">Drebrin</fullName>
    </recommendedName>
    <alternativeName>
        <fullName evidence="14">Developmentally-regulated brain protein</fullName>
    </alternativeName>
</protein>
<dbReference type="PANTHER" id="PTHR10829:SF1">
    <property type="entry name" value="DREBRIN"/>
    <property type="match status" value="1"/>
</dbReference>
<dbReference type="GO" id="GO:0098974">
    <property type="term" value="P:postsynaptic actin cytoskeleton organization"/>
    <property type="evidence" value="ECO:0007669"/>
    <property type="project" value="TreeGrafter"/>
</dbReference>
<dbReference type="GO" id="GO:0030426">
    <property type="term" value="C:growth cone"/>
    <property type="evidence" value="ECO:0007669"/>
    <property type="project" value="UniProtKB-SubCell"/>
</dbReference>
<keyword evidence="9" id="KW-0965">Cell junction</keyword>
<evidence type="ECO:0000256" key="10">
    <source>
        <dbReference type="ARBA" id="ARBA00022990"/>
    </source>
</evidence>
<dbReference type="SUPFAM" id="SSF55753">
    <property type="entry name" value="Actin depolymerizing proteins"/>
    <property type="match status" value="1"/>
</dbReference>
<organism evidence="16 17">
    <name type="scientific">Poecilia mexicana</name>
    <dbReference type="NCBI Taxonomy" id="48701"/>
    <lineage>
        <taxon>Eukaryota</taxon>
        <taxon>Metazoa</taxon>
        <taxon>Chordata</taxon>
        <taxon>Craniata</taxon>
        <taxon>Vertebrata</taxon>
        <taxon>Euteleostomi</taxon>
        <taxon>Actinopterygii</taxon>
        <taxon>Neopterygii</taxon>
        <taxon>Teleostei</taxon>
        <taxon>Neoteleostei</taxon>
        <taxon>Acanthomorphata</taxon>
        <taxon>Ovalentaria</taxon>
        <taxon>Atherinomorphae</taxon>
        <taxon>Cyprinodontiformes</taxon>
        <taxon>Poeciliidae</taxon>
        <taxon>Poeciliinae</taxon>
        <taxon>Poecilia</taxon>
    </lineage>
</organism>
<dbReference type="GO" id="GO:0030864">
    <property type="term" value="C:cortical actin cytoskeleton"/>
    <property type="evidence" value="ECO:0007669"/>
    <property type="project" value="TreeGrafter"/>
</dbReference>
<reference evidence="16" key="2">
    <citation type="submission" date="2025-09" db="UniProtKB">
        <authorList>
            <consortium name="Ensembl"/>
        </authorList>
    </citation>
    <scope>IDENTIFICATION</scope>
</reference>
<dbReference type="Ensembl" id="ENSPMET00000033828.1">
    <property type="protein sequence ID" value="ENSPMEP00000017526.1"/>
    <property type="gene ID" value="ENSPMEG00000020361.1"/>
</dbReference>
<evidence type="ECO:0000256" key="2">
    <source>
        <dbReference type="ARBA" id="ARBA00004282"/>
    </source>
</evidence>
<sequence length="95" mass="10353">FNRALYTYEDESNDLTLAASGGGGLAEITLTFDNSSVMYGFCSLKEPTAALPQYILINWVGEDVPDARKCACASHVATIADFFQVRTCNHFKHAA</sequence>
<dbReference type="PROSITE" id="PS51263">
    <property type="entry name" value="ADF_H"/>
    <property type="match status" value="1"/>
</dbReference>
<dbReference type="Proteomes" id="UP000261480">
    <property type="component" value="Unplaced"/>
</dbReference>
<keyword evidence="7" id="KW-0221">Differentiation</keyword>
<dbReference type="FunFam" id="3.40.20.10:FF:000032">
    <property type="entry name" value="Drebrin 1"/>
    <property type="match status" value="1"/>
</dbReference>
<evidence type="ECO:0000256" key="6">
    <source>
        <dbReference type="ARBA" id="ARBA00022490"/>
    </source>
</evidence>
<evidence type="ECO:0000256" key="13">
    <source>
        <dbReference type="ARBA" id="ARBA00073040"/>
    </source>
</evidence>
<keyword evidence="12" id="KW-0966">Cell projection</keyword>
<evidence type="ECO:0000256" key="11">
    <source>
        <dbReference type="ARBA" id="ARBA00023203"/>
    </source>
</evidence>
<dbReference type="GO" id="GO:0051015">
    <property type="term" value="F:actin filament binding"/>
    <property type="evidence" value="ECO:0007669"/>
    <property type="project" value="TreeGrafter"/>
</dbReference>
<keyword evidence="5" id="KW-0217">Developmental protein</keyword>
<dbReference type="Pfam" id="PF00241">
    <property type="entry name" value="Cofilin_ADF"/>
    <property type="match status" value="1"/>
</dbReference>
<dbReference type="Gene3D" id="3.40.20.10">
    <property type="entry name" value="Severin"/>
    <property type="match status" value="1"/>
</dbReference>
<evidence type="ECO:0000256" key="12">
    <source>
        <dbReference type="ARBA" id="ARBA00023273"/>
    </source>
</evidence>